<dbReference type="Pfam" id="PF12900">
    <property type="entry name" value="Pyridox_ox_2"/>
    <property type="match status" value="1"/>
</dbReference>
<dbReference type="EMBL" id="BJFL01000003">
    <property type="protein sequence ID" value="GDY29516.1"/>
    <property type="molecule type" value="Genomic_DNA"/>
</dbReference>
<dbReference type="Gene3D" id="2.30.110.10">
    <property type="entry name" value="Electron Transport, Fmn-binding Protein, Chain A"/>
    <property type="match status" value="1"/>
</dbReference>
<reference evidence="3" key="1">
    <citation type="submission" date="2019-04" db="EMBL/GenBank/DDBJ databases">
        <title>Draft genome sequence of Pseudonocardiaceae bacterium SL3-2-4.</title>
        <authorList>
            <person name="Ningsih F."/>
            <person name="Yokota A."/>
            <person name="Sakai Y."/>
            <person name="Nanatani K."/>
            <person name="Yabe S."/>
            <person name="Oetari A."/>
            <person name="Sjamsuridzal W."/>
        </authorList>
    </citation>
    <scope>NUCLEOTIDE SEQUENCE [LARGE SCALE GENOMIC DNA]</scope>
    <source>
        <strain evidence="3">SL3-2-4</strain>
    </source>
</reference>
<name>A0A4D4J4Q7_9PSEU</name>
<evidence type="ECO:0000256" key="1">
    <source>
        <dbReference type="SAM" id="MobiDB-lite"/>
    </source>
</evidence>
<gene>
    <name evidence="2" type="ORF">GTS_11490</name>
</gene>
<protein>
    <submittedName>
        <fullName evidence="2">Uncharacterized protein</fullName>
    </submittedName>
</protein>
<evidence type="ECO:0000313" key="2">
    <source>
        <dbReference type="EMBL" id="GDY29516.1"/>
    </source>
</evidence>
<dbReference type="SUPFAM" id="SSF50475">
    <property type="entry name" value="FMN-binding split barrel"/>
    <property type="match status" value="1"/>
</dbReference>
<organism evidence="2 3">
    <name type="scientific">Gandjariella thermophila</name>
    <dbReference type="NCBI Taxonomy" id="1931992"/>
    <lineage>
        <taxon>Bacteria</taxon>
        <taxon>Bacillati</taxon>
        <taxon>Actinomycetota</taxon>
        <taxon>Actinomycetes</taxon>
        <taxon>Pseudonocardiales</taxon>
        <taxon>Pseudonocardiaceae</taxon>
        <taxon>Gandjariella</taxon>
    </lineage>
</organism>
<comment type="caution">
    <text evidence="2">The sequence shown here is derived from an EMBL/GenBank/DDBJ whole genome shotgun (WGS) entry which is preliminary data.</text>
</comment>
<dbReference type="InterPro" id="IPR024747">
    <property type="entry name" value="Pyridox_Oxase-rel"/>
</dbReference>
<sequence>MPCPIAFPTSGHCCLRLRLVSSRPVAAEAPETTVAVEADNIQRDRHGWTVVVIGQASHIPDVAEICGPKGMALRSWAPDGRHCVVRIQIERVSGRRIPAGSATDDGMPRESLAGL</sequence>
<accession>A0A4D4J4Q7</accession>
<dbReference type="Proteomes" id="UP000298860">
    <property type="component" value="Unassembled WGS sequence"/>
</dbReference>
<proteinExistence type="predicted"/>
<dbReference type="InterPro" id="IPR012349">
    <property type="entry name" value="Split_barrel_FMN-bd"/>
</dbReference>
<dbReference type="AlphaFoldDB" id="A0A4D4J4Q7"/>
<keyword evidence="3" id="KW-1185">Reference proteome</keyword>
<evidence type="ECO:0000313" key="3">
    <source>
        <dbReference type="Proteomes" id="UP000298860"/>
    </source>
</evidence>
<feature type="region of interest" description="Disordered" evidence="1">
    <location>
        <begin position="96"/>
        <end position="115"/>
    </location>
</feature>